<organism evidence="2 3">
    <name type="scientific">Oesophagostomum dentatum</name>
    <name type="common">Nodular worm</name>
    <dbReference type="NCBI Taxonomy" id="61180"/>
    <lineage>
        <taxon>Eukaryota</taxon>
        <taxon>Metazoa</taxon>
        <taxon>Ecdysozoa</taxon>
        <taxon>Nematoda</taxon>
        <taxon>Chromadorea</taxon>
        <taxon>Rhabditida</taxon>
        <taxon>Rhabditina</taxon>
        <taxon>Rhabditomorpha</taxon>
        <taxon>Strongyloidea</taxon>
        <taxon>Strongylidae</taxon>
        <taxon>Oesophagostomum</taxon>
    </lineage>
</organism>
<dbReference type="PROSITE" id="PS50200">
    <property type="entry name" value="RA"/>
    <property type="match status" value="1"/>
</dbReference>
<keyword evidence="3" id="KW-1185">Reference proteome</keyword>
<feature type="domain" description="Ras-associating" evidence="1">
    <location>
        <begin position="31"/>
        <end position="94"/>
    </location>
</feature>
<protein>
    <recommendedName>
        <fullName evidence="1">Ras-associating domain-containing protein</fullName>
    </recommendedName>
</protein>
<dbReference type="Proteomes" id="UP000053660">
    <property type="component" value="Unassembled WGS sequence"/>
</dbReference>
<evidence type="ECO:0000313" key="3">
    <source>
        <dbReference type="Proteomes" id="UP000053660"/>
    </source>
</evidence>
<sequence length="107" mass="12396">RFERFSDPFPKGWTLAVDVNEMELNGFQTLVVELVLEELKKIKNDEKKHEVNVDNFCLVAVVGARERRLKDDFPVARLQNPWNRGKLFVRRRTAFLAAVKLGNEAVV</sequence>
<reference evidence="2 3" key="1">
    <citation type="submission" date="2014-03" db="EMBL/GenBank/DDBJ databases">
        <title>Draft genome of the hookworm Oesophagostomum dentatum.</title>
        <authorList>
            <person name="Mitreva M."/>
        </authorList>
    </citation>
    <scope>NUCLEOTIDE SEQUENCE [LARGE SCALE GENOMIC DNA]</scope>
    <source>
        <strain evidence="2 3">OD-Hann</strain>
    </source>
</reference>
<name>A0A0B1SVA2_OESDE</name>
<dbReference type="EMBL" id="KN558556">
    <property type="protein sequence ID" value="KHJ87105.1"/>
    <property type="molecule type" value="Genomic_DNA"/>
</dbReference>
<dbReference type="InterPro" id="IPR000159">
    <property type="entry name" value="RA_dom"/>
</dbReference>
<evidence type="ECO:0000259" key="1">
    <source>
        <dbReference type="PROSITE" id="PS50200"/>
    </source>
</evidence>
<proteinExistence type="predicted"/>
<accession>A0A0B1SVA2</accession>
<gene>
    <name evidence="2" type="ORF">OESDEN_13127</name>
</gene>
<feature type="non-terminal residue" evidence="2">
    <location>
        <position position="1"/>
    </location>
</feature>
<evidence type="ECO:0000313" key="2">
    <source>
        <dbReference type="EMBL" id="KHJ87105.1"/>
    </source>
</evidence>
<dbReference type="OrthoDB" id="2428204at2759"/>
<dbReference type="AlphaFoldDB" id="A0A0B1SVA2"/>
<dbReference type="GO" id="GO:0007165">
    <property type="term" value="P:signal transduction"/>
    <property type="evidence" value="ECO:0007669"/>
    <property type="project" value="InterPro"/>
</dbReference>